<dbReference type="GO" id="GO:0004984">
    <property type="term" value="F:olfactory receptor activity"/>
    <property type="evidence" value="ECO:0007669"/>
    <property type="project" value="InterPro"/>
</dbReference>
<evidence type="ECO:0000256" key="6">
    <source>
        <dbReference type="ARBA" id="ARBA00023136"/>
    </source>
</evidence>
<evidence type="ECO:0000256" key="9">
    <source>
        <dbReference type="ARBA" id="ARBA00023224"/>
    </source>
</evidence>
<keyword evidence="5" id="KW-0297">G-protein coupled receptor</keyword>
<evidence type="ECO:0000256" key="1">
    <source>
        <dbReference type="ARBA" id="ARBA00002936"/>
    </source>
</evidence>
<dbReference type="GO" id="GO:0016020">
    <property type="term" value="C:membrane"/>
    <property type="evidence" value="ECO:0007669"/>
    <property type="project" value="UniProtKB-SubCell"/>
</dbReference>
<evidence type="ECO:0000256" key="5">
    <source>
        <dbReference type="ARBA" id="ARBA00023040"/>
    </source>
</evidence>
<evidence type="ECO:0000313" key="11">
    <source>
        <dbReference type="EMBL" id="NXP78060.1"/>
    </source>
</evidence>
<keyword evidence="3 10" id="KW-0812">Transmembrane</keyword>
<dbReference type="PRINTS" id="PR00245">
    <property type="entry name" value="OLFACTORYR"/>
</dbReference>
<reference evidence="11" key="1">
    <citation type="submission" date="2019-09" db="EMBL/GenBank/DDBJ databases">
        <title>Bird 10,000 Genomes (B10K) Project - Family phase.</title>
        <authorList>
            <person name="Zhang G."/>
        </authorList>
    </citation>
    <scope>NUCLEOTIDE SEQUENCE</scope>
    <source>
        <strain evidence="11">B10K-DU-001-30</strain>
        <tissue evidence="11">Muscle</tissue>
    </source>
</reference>
<dbReference type="Pfam" id="PF13853">
    <property type="entry name" value="7tm_4"/>
    <property type="match status" value="1"/>
</dbReference>
<protein>
    <submittedName>
        <fullName evidence="11">OR9I1 protein</fullName>
    </submittedName>
</protein>
<comment type="subcellular location">
    <subcellularLocation>
        <location evidence="2">Membrane</location>
        <topology evidence="2">Multi-pass membrane protein</topology>
    </subcellularLocation>
</comment>
<dbReference type="InterPro" id="IPR000725">
    <property type="entry name" value="Olfact_rcpt"/>
</dbReference>
<dbReference type="Proteomes" id="UP000611227">
    <property type="component" value="Unassembled WGS sequence"/>
</dbReference>
<dbReference type="Gene3D" id="1.20.1070.10">
    <property type="entry name" value="Rhodopsin 7-helix transmembrane proteins"/>
    <property type="match status" value="1"/>
</dbReference>
<evidence type="ECO:0000256" key="10">
    <source>
        <dbReference type="SAM" id="Phobius"/>
    </source>
</evidence>
<feature type="transmembrane region" description="Helical" evidence="10">
    <location>
        <begin position="36"/>
        <end position="57"/>
    </location>
</feature>
<evidence type="ECO:0000256" key="2">
    <source>
        <dbReference type="ARBA" id="ARBA00004141"/>
    </source>
</evidence>
<keyword evidence="9" id="KW-0807">Transducer</keyword>
<comment type="function">
    <text evidence="1">Odorant receptor.</text>
</comment>
<feature type="non-terminal residue" evidence="11">
    <location>
        <position position="1"/>
    </location>
</feature>
<gene>
    <name evidence="11" type="primary">Or9i1</name>
    <name evidence="11" type="ORF">RAMSUL_R01569</name>
</gene>
<feature type="transmembrane region" description="Helical" evidence="10">
    <location>
        <begin position="6"/>
        <end position="24"/>
    </location>
</feature>
<evidence type="ECO:0000256" key="3">
    <source>
        <dbReference type="ARBA" id="ARBA00022692"/>
    </source>
</evidence>
<evidence type="ECO:0000256" key="8">
    <source>
        <dbReference type="ARBA" id="ARBA00023180"/>
    </source>
</evidence>
<dbReference type="AlphaFoldDB" id="A0A852CFP9"/>
<comment type="caution">
    <text evidence="11">The sequence shown here is derived from an EMBL/GenBank/DDBJ whole genome shotgun (WGS) entry which is preliminary data.</text>
</comment>
<dbReference type="GO" id="GO:0004930">
    <property type="term" value="F:G protein-coupled receptor activity"/>
    <property type="evidence" value="ECO:0007669"/>
    <property type="project" value="UniProtKB-KW"/>
</dbReference>
<evidence type="ECO:0000256" key="4">
    <source>
        <dbReference type="ARBA" id="ARBA00022989"/>
    </source>
</evidence>
<keyword evidence="8" id="KW-0325">Glycoprotein</keyword>
<evidence type="ECO:0000313" key="12">
    <source>
        <dbReference type="Proteomes" id="UP000611227"/>
    </source>
</evidence>
<feature type="transmembrane region" description="Helical" evidence="10">
    <location>
        <begin position="69"/>
        <end position="88"/>
    </location>
</feature>
<evidence type="ECO:0000256" key="7">
    <source>
        <dbReference type="ARBA" id="ARBA00023170"/>
    </source>
</evidence>
<keyword evidence="6 10" id="KW-0472">Membrane</keyword>
<dbReference type="EMBL" id="WBNM01028475">
    <property type="protein sequence ID" value="NXP78060.1"/>
    <property type="molecule type" value="Genomic_DNA"/>
</dbReference>
<accession>A0A852CFP9</accession>
<dbReference type="SUPFAM" id="SSF81321">
    <property type="entry name" value="Family A G protein-coupled receptor-like"/>
    <property type="match status" value="1"/>
</dbReference>
<dbReference type="PANTHER" id="PTHR48018">
    <property type="entry name" value="OLFACTORY RECEPTOR"/>
    <property type="match status" value="1"/>
</dbReference>
<keyword evidence="12" id="KW-1185">Reference proteome</keyword>
<name>A0A852CFP9_9PICI</name>
<organism evidence="11 12">
    <name type="scientific">Ramphastos sulfuratus</name>
    <dbReference type="NCBI Taxonomy" id="322582"/>
    <lineage>
        <taxon>Eukaryota</taxon>
        <taxon>Metazoa</taxon>
        <taxon>Chordata</taxon>
        <taxon>Craniata</taxon>
        <taxon>Vertebrata</taxon>
        <taxon>Euteleostomi</taxon>
        <taxon>Archelosauria</taxon>
        <taxon>Archosauria</taxon>
        <taxon>Dinosauria</taxon>
        <taxon>Saurischia</taxon>
        <taxon>Theropoda</taxon>
        <taxon>Coelurosauria</taxon>
        <taxon>Aves</taxon>
        <taxon>Neognathae</taxon>
        <taxon>Neoaves</taxon>
        <taxon>Telluraves</taxon>
        <taxon>Coraciimorphae</taxon>
        <taxon>Piciformes</taxon>
        <taxon>Ramphastidae</taxon>
        <taxon>Ramphastos</taxon>
    </lineage>
</organism>
<sequence>FNVLGTAVFILGSYLLVLSSVLRLRPVPARRKAFSTCAAHLVSVALYYSGSLFMYLQPGSSRSPAHDKVVSVVYSVATPMLNPLIYSLRNTDMK</sequence>
<keyword evidence="4 10" id="KW-1133">Transmembrane helix</keyword>
<feature type="non-terminal residue" evidence="11">
    <location>
        <position position="94"/>
    </location>
</feature>
<keyword evidence="7" id="KW-0675">Receptor</keyword>
<proteinExistence type="predicted"/>